<dbReference type="Gene3D" id="3.40.50.620">
    <property type="entry name" value="HUPs"/>
    <property type="match status" value="1"/>
</dbReference>
<evidence type="ECO:0000256" key="6">
    <source>
        <dbReference type="ARBA" id="ARBA00022962"/>
    </source>
</evidence>
<dbReference type="EC" id="6.3.5.4" evidence="3"/>
<comment type="catalytic activity">
    <reaction evidence="7">
        <text>L-aspartate + L-glutamine + ATP + H2O = L-asparagine + L-glutamate + AMP + diphosphate + H(+)</text>
        <dbReference type="Rhea" id="RHEA:12228"/>
        <dbReference type="ChEBI" id="CHEBI:15377"/>
        <dbReference type="ChEBI" id="CHEBI:15378"/>
        <dbReference type="ChEBI" id="CHEBI:29985"/>
        <dbReference type="ChEBI" id="CHEBI:29991"/>
        <dbReference type="ChEBI" id="CHEBI:30616"/>
        <dbReference type="ChEBI" id="CHEBI:33019"/>
        <dbReference type="ChEBI" id="CHEBI:58048"/>
        <dbReference type="ChEBI" id="CHEBI:58359"/>
        <dbReference type="ChEBI" id="CHEBI:456215"/>
        <dbReference type="EC" id="6.3.5.4"/>
    </reaction>
</comment>
<dbReference type="Gene3D" id="3.60.20.10">
    <property type="entry name" value="Glutamine Phosphoribosylpyrophosphate, subunit 1, domain 1"/>
    <property type="match status" value="1"/>
</dbReference>
<evidence type="ECO:0000256" key="4">
    <source>
        <dbReference type="ARBA" id="ARBA00022741"/>
    </source>
</evidence>
<dbReference type="CDD" id="cd00712">
    <property type="entry name" value="AsnB"/>
    <property type="match status" value="1"/>
</dbReference>
<keyword evidence="5" id="KW-0067">ATP-binding</keyword>
<dbReference type="SUPFAM" id="SSF52402">
    <property type="entry name" value="Adenine nucleotide alpha hydrolases-like"/>
    <property type="match status" value="1"/>
</dbReference>
<evidence type="ECO:0000256" key="7">
    <source>
        <dbReference type="ARBA" id="ARBA00048741"/>
    </source>
</evidence>
<evidence type="ECO:0000256" key="1">
    <source>
        <dbReference type="ARBA" id="ARBA00005187"/>
    </source>
</evidence>
<dbReference type="InterPro" id="IPR033738">
    <property type="entry name" value="AsnB_N"/>
</dbReference>
<dbReference type="InterPro" id="IPR051786">
    <property type="entry name" value="ASN_synthetase/amidase"/>
</dbReference>
<comment type="caution">
    <text evidence="9">The sequence shown here is derived from an EMBL/GenBank/DDBJ whole genome shotgun (WGS) entry which is preliminary data.</text>
</comment>
<proteinExistence type="inferred from homology"/>
<accession>A0ABX2CGY4</accession>
<evidence type="ECO:0000256" key="5">
    <source>
        <dbReference type="ARBA" id="ARBA00022840"/>
    </source>
</evidence>
<dbReference type="PIRSF" id="PIRSF001589">
    <property type="entry name" value="Asn_synthetase_glu-h"/>
    <property type="match status" value="1"/>
</dbReference>
<dbReference type="RefSeq" id="WP_172111602.1">
    <property type="nucleotide sequence ID" value="NZ_JABFDN010000004.1"/>
</dbReference>
<gene>
    <name evidence="9" type="ORF">HL667_16150</name>
</gene>
<evidence type="ECO:0000313" key="10">
    <source>
        <dbReference type="Proteomes" id="UP000886476"/>
    </source>
</evidence>
<dbReference type="Pfam" id="PF13537">
    <property type="entry name" value="GATase_7"/>
    <property type="match status" value="1"/>
</dbReference>
<evidence type="ECO:0000256" key="2">
    <source>
        <dbReference type="ARBA" id="ARBA00005752"/>
    </source>
</evidence>
<dbReference type="InterPro" id="IPR017932">
    <property type="entry name" value="GATase_2_dom"/>
</dbReference>
<dbReference type="Proteomes" id="UP000886476">
    <property type="component" value="Unassembled WGS sequence"/>
</dbReference>
<dbReference type="InterPro" id="IPR029055">
    <property type="entry name" value="Ntn_hydrolases_N"/>
</dbReference>
<evidence type="ECO:0000259" key="8">
    <source>
        <dbReference type="PROSITE" id="PS51278"/>
    </source>
</evidence>
<comment type="similarity">
    <text evidence="2">Belongs to the asparagine synthetase family.</text>
</comment>
<dbReference type="InterPro" id="IPR006426">
    <property type="entry name" value="Asn_synth_AEB"/>
</dbReference>
<feature type="domain" description="Glutamine amidotransferase type-2" evidence="8">
    <location>
        <begin position="2"/>
        <end position="213"/>
    </location>
</feature>
<dbReference type="InterPro" id="IPR014729">
    <property type="entry name" value="Rossmann-like_a/b/a_fold"/>
</dbReference>
<dbReference type="CDD" id="cd01991">
    <property type="entry name" value="Asn_synthase_B_C"/>
    <property type="match status" value="1"/>
</dbReference>
<name>A0ABX2CGY4_9BRAD</name>
<keyword evidence="10" id="KW-1185">Reference proteome</keyword>
<dbReference type="PANTHER" id="PTHR43284">
    <property type="entry name" value="ASPARAGINE SYNTHETASE (GLUTAMINE-HYDROLYZING)"/>
    <property type="match status" value="1"/>
</dbReference>
<dbReference type="NCBIfam" id="TIGR03104">
    <property type="entry name" value="trio_amidotrans"/>
    <property type="match status" value="1"/>
</dbReference>
<protein>
    <recommendedName>
        <fullName evidence="3">asparagine synthase (glutamine-hydrolyzing)</fullName>
        <ecNumber evidence="3">6.3.5.4</ecNumber>
    </recommendedName>
</protein>
<dbReference type="InterPro" id="IPR017535">
    <property type="entry name" value="Asparagine_synth"/>
</dbReference>
<sequence>MCGICGEIRYSGQPSLAALGRVNDAMQARGPDAAGIHVQGQIALGHRRLSILDLSAAAQQPMIDAALGLGIAFNGCIYNFRELRSELQAKGYRFFSDGDTEVILKAYHAWGRACVQRFKGMFAFALWERDSGRVVLARDRLGIKPLYYTEGPGFLRFASSLPALLAGGDVDTSLDQVALHHFFSFHAAVPAPRTILNGVKKLEPATLLTIDTDGMHRRERFWQFNVGEQRPTDRAMSEDEWSDAVLDVMAAAVDRRRVADVPVGVLLSGGLDSSLLVALLSKLGHEDIRTFSIGFDAVGGHSGDEFRYSDIIARTFGTHHEQIRIDGNRALEALPQAIAAMSEPMVSHDAVAFYLLSSEVAKRVKVVQSGQGADEVFGGYSWYPGFLSANDAVQQYQNAYFDWKHADLQQLLTPDLLGDDVSLDLVERFFADHGGASAVDKVLQIDAEIMMVDDPVKRVDNMTMAFGLEARVPFLDHEVIELAARMPAELKVRNGGKHILKEAARRCVPAEVIDRPKGYFPVPSLRYLRGPFLDYVRDVLSTDEARARGLYRRDFVDHMLQNPEAEMSPKGHSRLWQAALLEAWLQTHGI</sequence>
<dbReference type="PROSITE" id="PS51278">
    <property type="entry name" value="GATASE_TYPE_2"/>
    <property type="match status" value="1"/>
</dbReference>
<reference evidence="9" key="1">
    <citation type="submission" date="2020-05" db="EMBL/GenBank/DDBJ databases">
        <title>Nod-independent and nitrogen-fixing Bradyrhizobium aeschynomene sp. nov. isolated from nodules of Aeschynomene indica.</title>
        <authorList>
            <person name="Zhang Z."/>
        </authorList>
    </citation>
    <scope>NUCLEOTIDE SEQUENCE</scope>
    <source>
        <strain evidence="9">83012</strain>
    </source>
</reference>
<dbReference type="InterPro" id="IPR001962">
    <property type="entry name" value="Asn_synthase"/>
</dbReference>
<dbReference type="PANTHER" id="PTHR43284:SF1">
    <property type="entry name" value="ASPARAGINE SYNTHETASE"/>
    <property type="match status" value="1"/>
</dbReference>
<organism evidence="9 10">
    <name type="scientific">Bradyrhizobium aeschynomenes</name>
    <dbReference type="NCBI Taxonomy" id="2734909"/>
    <lineage>
        <taxon>Bacteria</taxon>
        <taxon>Pseudomonadati</taxon>
        <taxon>Pseudomonadota</taxon>
        <taxon>Alphaproteobacteria</taxon>
        <taxon>Hyphomicrobiales</taxon>
        <taxon>Nitrobacteraceae</taxon>
        <taxon>Bradyrhizobium</taxon>
    </lineage>
</organism>
<evidence type="ECO:0000313" key="9">
    <source>
        <dbReference type="EMBL" id="NPU66537.1"/>
    </source>
</evidence>
<evidence type="ECO:0000256" key="3">
    <source>
        <dbReference type="ARBA" id="ARBA00012737"/>
    </source>
</evidence>
<dbReference type="NCBIfam" id="TIGR01536">
    <property type="entry name" value="asn_synth_AEB"/>
    <property type="match status" value="1"/>
</dbReference>
<dbReference type="EMBL" id="JABFDN010000004">
    <property type="protein sequence ID" value="NPU66537.1"/>
    <property type="molecule type" value="Genomic_DNA"/>
</dbReference>
<dbReference type="Pfam" id="PF00733">
    <property type="entry name" value="Asn_synthase"/>
    <property type="match status" value="1"/>
</dbReference>
<comment type="pathway">
    <text evidence="1">Amino-acid biosynthesis; L-asparagine biosynthesis; L-asparagine from L-aspartate (L-Gln route): step 1/1.</text>
</comment>
<dbReference type="SUPFAM" id="SSF56235">
    <property type="entry name" value="N-terminal nucleophile aminohydrolases (Ntn hydrolases)"/>
    <property type="match status" value="1"/>
</dbReference>
<keyword evidence="4" id="KW-0547">Nucleotide-binding</keyword>
<keyword evidence="6" id="KW-0315">Glutamine amidotransferase</keyword>